<dbReference type="InterPro" id="IPR027417">
    <property type="entry name" value="P-loop_NTPase"/>
</dbReference>
<evidence type="ECO:0000313" key="5">
    <source>
        <dbReference type="Proteomes" id="UP000273252"/>
    </source>
</evidence>
<dbReference type="AlphaFoldDB" id="A0A3A6Q8D7"/>
<dbReference type="Gene3D" id="1.10.10.60">
    <property type="entry name" value="Homeodomain-like"/>
    <property type="match status" value="1"/>
</dbReference>
<dbReference type="InterPro" id="IPR000014">
    <property type="entry name" value="PAS"/>
</dbReference>
<dbReference type="RefSeq" id="WP_120034274.1">
    <property type="nucleotide sequence ID" value="NZ_QVMU01000023.1"/>
</dbReference>
<dbReference type="Pfam" id="PF02954">
    <property type="entry name" value="HTH_8"/>
    <property type="match status" value="1"/>
</dbReference>
<dbReference type="InterPro" id="IPR035965">
    <property type="entry name" value="PAS-like_dom_sf"/>
</dbReference>
<feature type="domain" description="Sigma-54 factor interaction" evidence="3">
    <location>
        <begin position="273"/>
        <end position="497"/>
    </location>
</feature>
<proteinExistence type="predicted"/>
<dbReference type="GO" id="GO:0006355">
    <property type="term" value="P:regulation of DNA-templated transcription"/>
    <property type="evidence" value="ECO:0007669"/>
    <property type="project" value="InterPro"/>
</dbReference>
<dbReference type="Pfam" id="PF00989">
    <property type="entry name" value="PAS"/>
    <property type="match status" value="1"/>
</dbReference>
<dbReference type="InterPro" id="IPR013767">
    <property type="entry name" value="PAS_fold"/>
</dbReference>
<dbReference type="Proteomes" id="UP000273252">
    <property type="component" value="Unassembled WGS sequence"/>
</dbReference>
<dbReference type="Gene3D" id="3.40.50.300">
    <property type="entry name" value="P-loop containing nucleotide triphosphate hydrolases"/>
    <property type="match status" value="1"/>
</dbReference>
<evidence type="ECO:0000256" key="2">
    <source>
        <dbReference type="ARBA" id="ARBA00022840"/>
    </source>
</evidence>
<dbReference type="CDD" id="cd00130">
    <property type="entry name" value="PAS"/>
    <property type="match status" value="1"/>
</dbReference>
<dbReference type="EMBL" id="QVMU01000023">
    <property type="protein sequence ID" value="RJX67411.1"/>
    <property type="molecule type" value="Genomic_DNA"/>
</dbReference>
<accession>A0A3A6Q8D7</accession>
<dbReference type="SUPFAM" id="SSF52540">
    <property type="entry name" value="P-loop containing nucleoside triphosphate hydrolases"/>
    <property type="match status" value="1"/>
</dbReference>
<keyword evidence="5" id="KW-1185">Reference proteome</keyword>
<dbReference type="InterPro" id="IPR025662">
    <property type="entry name" value="Sigma_54_int_dom_ATP-bd_1"/>
</dbReference>
<protein>
    <submittedName>
        <fullName evidence="4">PAS domain-containing protein</fullName>
    </submittedName>
</protein>
<dbReference type="GO" id="GO:0005524">
    <property type="term" value="F:ATP binding"/>
    <property type="evidence" value="ECO:0007669"/>
    <property type="project" value="UniProtKB-KW"/>
</dbReference>
<gene>
    <name evidence="4" type="ORF">DZ860_18580</name>
</gene>
<dbReference type="PANTHER" id="PTHR32071">
    <property type="entry name" value="TRANSCRIPTIONAL REGULATORY PROTEIN"/>
    <property type="match status" value="1"/>
</dbReference>
<dbReference type="GO" id="GO:0043565">
    <property type="term" value="F:sequence-specific DNA binding"/>
    <property type="evidence" value="ECO:0007669"/>
    <property type="project" value="InterPro"/>
</dbReference>
<dbReference type="InterPro" id="IPR009057">
    <property type="entry name" value="Homeodomain-like_sf"/>
</dbReference>
<reference evidence="4 5" key="1">
    <citation type="submission" date="2018-08" db="EMBL/GenBank/DDBJ databases">
        <title>Vibrio isolated from the Eastern China Marginal Seas.</title>
        <authorList>
            <person name="Li Y."/>
        </authorList>
    </citation>
    <scope>NUCLEOTIDE SEQUENCE [LARGE SCALE GENOMIC DNA]</scope>
    <source>
        <strain evidence="4 5">BEI233</strain>
    </source>
</reference>
<evidence type="ECO:0000256" key="1">
    <source>
        <dbReference type="ARBA" id="ARBA00022741"/>
    </source>
</evidence>
<dbReference type="PROSITE" id="PS50045">
    <property type="entry name" value="SIGMA54_INTERACT_4"/>
    <property type="match status" value="1"/>
</dbReference>
<dbReference type="InterPro" id="IPR002078">
    <property type="entry name" value="Sigma_54_int"/>
</dbReference>
<keyword evidence="2" id="KW-0067">ATP-binding</keyword>
<organism evidence="4 5">
    <name type="scientific">Vibrio sinensis</name>
    <dbReference type="NCBI Taxonomy" id="2302434"/>
    <lineage>
        <taxon>Bacteria</taxon>
        <taxon>Pseudomonadati</taxon>
        <taxon>Pseudomonadota</taxon>
        <taxon>Gammaproteobacteria</taxon>
        <taxon>Vibrionales</taxon>
        <taxon>Vibrionaceae</taxon>
        <taxon>Vibrio</taxon>
    </lineage>
</organism>
<keyword evidence="1" id="KW-0547">Nucleotide-binding</keyword>
<name>A0A3A6Q8D7_9VIBR</name>
<dbReference type="CDD" id="cd00009">
    <property type="entry name" value="AAA"/>
    <property type="match status" value="1"/>
</dbReference>
<dbReference type="OrthoDB" id="9804019at2"/>
<dbReference type="InterPro" id="IPR002197">
    <property type="entry name" value="HTH_Fis"/>
</dbReference>
<dbReference type="SUPFAM" id="SSF46689">
    <property type="entry name" value="Homeodomain-like"/>
    <property type="match status" value="1"/>
</dbReference>
<dbReference type="Pfam" id="PF00158">
    <property type="entry name" value="Sigma54_activat"/>
    <property type="match status" value="1"/>
</dbReference>
<dbReference type="PROSITE" id="PS00675">
    <property type="entry name" value="SIGMA54_INTERACT_1"/>
    <property type="match status" value="1"/>
</dbReference>
<dbReference type="SUPFAM" id="SSF55785">
    <property type="entry name" value="PYP-like sensor domain (PAS domain)"/>
    <property type="match status" value="1"/>
</dbReference>
<dbReference type="Gene3D" id="1.10.8.60">
    <property type="match status" value="1"/>
</dbReference>
<evidence type="ECO:0000313" key="4">
    <source>
        <dbReference type="EMBL" id="RJX67411.1"/>
    </source>
</evidence>
<comment type="caution">
    <text evidence="4">The sequence shown here is derived from an EMBL/GenBank/DDBJ whole genome shotgun (WGS) entry which is preliminary data.</text>
</comment>
<sequence>MGTLHYGIKDSRLEGIKSPTLIEDYAQVISKISSLPMGMDGVFLLFSHEFICLSLSGNKVIKALLETQNHLIGNYWPPEILGLQEVFHFRLSCKQSLSVMSVPITDSRRGVLGYVTYIHTDSTALKNADVTLTMMADYLLEMNHHRLQQQKEVLNCQYIDFRKACFLMVDNDGVIIHASQAFFEQFSIKQSDVINANLFDLFLFPPKIKYLITEGTSIDGENVDFDFIGQLQQYKLHMNVIDSQHRMLDFSSIEMMVSAQDKSHRLAFTLDRYITESPDMQRVIAAAKESIKNTSPIYIMGEEGTGKRSLALTIHDSCERYSEGPFIAVNLHSVKKEDLSTLLLGSDEGEGTKSKFEMANGGTLYIERIDLLPGVLQAALTHIILTKTLFDINTNESVNLNFRLITSSIKRLEDLVHERRFCPSLYYYLTGASLVLPNLQNRLEDIPLIVERKLTELYGRREAIDESLYSLLLEHARQRVWSGNISELSKWIEHTFLHRDSVLLDASSVEAMSIVATSIQPLDDIEKREIANALAVLNRQYAEVAKQLGISLSTLRRKIIKYSL</sequence>
<evidence type="ECO:0000259" key="3">
    <source>
        <dbReference type="PROSITE" id="PS50045"/>
    </source>
</evidence>
<dbReference type="Gene3D" id="3.30.450.20">
    <property type="entry name" value="PAS domain"/>
    <property type="match status" value="1"/>
</dbReference>